<dbReference type="RefSeq" id="WP_256136088.1">
    <property type="nucleotide sequence ID" value="NZ_JANGAB010000003.1"/>
</dbReference>
<feature type="signal peptide" evidence="3">
    <location>
        <begin position="1"/>
        <end position="26"/>
    </location>
</feature>
<keyword evidence="2" id="KW-0472">Membrane</keyword>
<proteinExistence type="predicted"/>
<name>A0AAW5KDY5_9FIRM</name>
<accession>A0AAW5KDY5</accession>
<feature type="region of interest" description="Disordered" evidence="1">
    <location>
        <begin position="510"/>
        <end position="542"/>
    </location>
</feature>
<evidence type="ECO:0000313" key="5">
    <source>
        <dbReference type="Proteomes" id="UP001205063"/>
    </source>
</evidence>
<evidence type="ECO:0000256" key="1">
    <source>
        <dbReference type="SAM" id="MobiDB-lite"/>
    </source>
</evidence>
<protein>
    <submittedName>
        <fullName evidence="4">NPXTG-anchored protein</fullName>
    </submittedName>
</protein>
<feature type="chain" id="PRO_5043520925" evidence="3">
    <location>
        <begin position="27"/>
        <end position="567"/>
    </location>
</feature>
<evidence type="ECO:0000256" key="3">
    <source>
        <dbReference type="SAM" id="SignalP"/>
    </source>
</evidence>
<evidence type="ECO:0000256" key="2">
    <source>
        <dbReference type="SAM" id="Phobius"/>
    </source>
</evidence>
<dbReference type="Proteomes" id="UP001205063">
    <property type="component" value="Unassembled WGS sequence"/>
</dbReference>
<gene>
    <name evidence="4" type="ORF">NE646_07650</name>
</gene>
<keyword evidence="3" id="KW-0732">Signal</keyword>
<reference evidence="4" key="1">
    <citation type="submission" date="2022-06" db="EMBL/GenBank/DDBJ databases">
        <title>Isolation of gut microbiota from human fecal samples.</title>
        <authorList>
            <person name="Pamer E.G."/>
            <person name="Barat B."/>
            <person name="Waligurski E."/>
            <person name="Medina S."/>
            <person name="Paddock L."/>
            <person name="Mostad J."/>
        </authorList>
    </citation>
    <scope>NUCLEOTIDE SEQUENCE</scope>
    <source>
        <strain evidence="4">DFI.7.96</strain>
    </source>
</reference>
<feature type="transmembrane region" description="Helical" evidence="2">
    <location>
        <begin position="543"/>
        <end position="562"/>
    </location>
</feature>
<dbReference type="NCBIfam" id="NF033846">
    <property type="entry name" value="Rumino_NPXTG"/>
    <property type="match status" value="1"/>
</dbReference>
<dbReference type="EMBL" id="JANGAB010000003">
    <property type="protein sequence ID" value="MCQ4949540.1"/>
    <property type="molecule type" value="Genomic_DNA"/>
</dbReference>
<comment type="caution">
    <text evidence="4">The sequence shown here is derived from an EMBL/GenBank/DDBJ whole genome shotgun (WGS) entry which is preliminary data.</text>
</comment>
<evidence type="ECO:0000313" key="4">
    <source>
        <dbReference type="EMBL" id="MCQ4949540.1"/>
    </source>
</evidence>
<keyword evidence="2" id="KW-1133">Transmembrane helix</keyword>
<keyword evidence="2" id="KW-0812">Transmembrane</keyword>
<dbReference type="AlphaFoldDB" id="A0AAW5KDY5"/>
<organism evidence="4 5">
    <name type="scientific">Bittarella massiliensis</name>
    <name type="common">ex Durand et al. 2017</name>
    <dbReference type="NCBI Taxonomy" id="1720313"/>
    <lineage>
        <taxon>Bacteria</taxon>
        <taxon>Bacillati</taxon>
        <taxon>Bacillota</taxon>
        <taxon>Clostridia</taxon>
        <taxon>Eubacteriales</taxon>
        <taxon>Oscillospiraceae</taxon>
        <taxon>Bittarella (ex Durand et al. 2017)</taxon>
    </lineage>
</organism>
<sequence length="567" mass="60336">MKKGRWLAALLSVSLVFSAAVPTAWAASSDRTVQISSRDLDGPDPDGPTDGFWVGDRVTVTVAIEDGQEISERPVLESSDNIVLTAQEQVFSAGGRYRLEETITIDFKAAGANSYFRIVADKGLATEKVYEKAGLNVTAPAGEPTLSYRLPSHLKLGQALLAEGANVYDRFSIATIQNALYSDGQLYDYNRDTVAQSALFAYHHDAGGPGAKGHTSYIKDEISRAMHPGSVVLQAKTPSGSNFGAPYTVTVEEPKIETNAPQKIKLGSVFHFTTKLENTALSNEKVEDAKKKSAYDTDDFVGSHPLAFAPKVEILEGAELVTRSGGDYSNTLSSSETWSFTGLGTVKLKVQYATVLPQNIPEHCDCYSNPYTAEKIIEIEVTKETPITTVTNPDSGVSATGPIPAGCTVVADELTGGELYDAVKASVNTVSDQFQLLDICLLDGDQTVQPDGSIVVTLPVPDGFDGLLGVFRLEEDGTFTLLDSIDNEDGTLSFLTEHLSYYVIVNFDDSSSEEPPVPDQVTPSTPEPAPAPGQGDSPNTGDAGIIGVAALALLGGAAVLTLRKRAQ</sequence>